<evidence type="ECO:0000259" key="10">
    <source>
        <dbReference type="SMART" id="SM00768"/>
    </source>
</evidence>
<keyword evidence="7" id="KW-0325">Glycoprotein</keyword>
<dbReference type="SMART" id="SM00768">
    <property type="entry name" value="X8"/>
    <property type="match status" value="1"/>
</dbReference>
<evidence type="ECO:0000313" key="12">
    <source>
        <dbReference type="Proteomes" id="UP000594263"/>
    </source>
</evidence>
<evidence type="ECO:0000256" key="4">
    <source>
        <dbReference type="ARBA" id="ARBA00022729"/>
    </source>
</evidence>
<dbReference type="Gramene" id="Kaladp0319s0003.1.v1.1">
    <property type="protein sequence ID" value="Kaladp0319s0003.1.v1.1"/>
    <property type="gene ID" value="Kaladp0319s0003.v1.1"/>
</dbReference>
<keyword evidence="6" id="KW-1015">Disulfide bond</keyword>
<dbReference type="PANTHER" id="PTHR31044:SF60">
    <property type="entry name" value="PLASMODESMATA CALLOSE-BINDING PROTEIN 4"/>
    <property type="match status" value="1"/>
</dbReference>
<accession>A0A7N0VAI7</accession>
<evidence type="ECO:0000256" key="3">
    <source>
        <dbReference type="ARBA" id="ARBA00022622"/>
    </source>
</evidence>
<feature type="signal peptide" evidence="9">
    <location>
        <begin position="1"/>
        <end position="19"/>
    </location>
</feature>
<dbReference type="FunFam" id="1.20.58.1040:FF:000001">
    <property type="entry name" value="Glucan endo-1,3-beta-glucosidase 4"/>
    <property type="match status" value="1"/>
</dbReference>
<comment type="subcellular location">
    <subcellularLocation>
        <location evidence="1">Cell membrane</location>
        <topology evidence="1">Lipid-anchor</topology>
        <topology evidence="1">GPI-anchor</topology>
    </subcellularLocation>
</comment>
<evidence type="ECO:0000313" key="11">
    <source>
        <dbReference type="EnsemblPlants" id="Kaladp0319s0003.1.v1.1"/>
    </source>
</evidence>
<keyword evidence="5" id="KW-0472">Membrane</keyword>
<evidence type="ECO:0000256" key="8">
    <source>
        <dbReference type="ARBA" id="ARBA00023288"/>
    </source>
</evidence>
<keyword evidence="8" id="KW-0449">Lipoprotein</keyword>
<evidence type="ECO:0000256" key="5">
    <source>
        <dbReference type="ARBA" id="ARBA00023136"/>
    </source>
</evidence>
<dbReference type="GO" id="GO:0005886">
    <property type="term" value="C:plasma membrane"/>
    <property type="evidence" value="ECO:0007669"/>
    <property type="project" value="UniProtKB-SubCell"/>
</dbReference>
<dbReference type="Pfam" id="PF07983">
    <property type="entry name" value="X8"/>
    <property type="match status" value="1"/>
</dbReference>
<keyword evidence="2" id="KW-1003">Cell membrane</keyword>
<dbReference type="Gene3D" id="1.20.58.1040">
    <property type="match status" value="1"/>
</dbReference>
<evidence type="ECO:0000256" key="7">
    <source>
        <dbReference type="ARBA" id="ARBA00023180"/>
    </source>
</evidence>
<sequence length="120" mass="12834">MALMMFLVLFLAMAGRSSAVFCICKDGMSEAILQKALDYACGAGADCTPILQNGACYNPNTVKSHCDYAVNSYFQRKGQVTGSCDFAGAATMSNVAPGMQSRNLVAWIKLKSFIYVGSSF</sequence>
<evidence type="ECO:0000256" key="2">
    <source>
        <dbReference type="ARBA" id="ARBA00022475"/>
    </source>
</evidence>
<dbReference type="Proteomes" id="UP000594263">
    <property type="component" value="Unplaced"/>
</dbReference>
<dbReference type="InterPro" id="IPR012946">
    <property type="entry name" value="X8"/>
</dbReference>
<reference evidence="11" key="1">
    <citation type="submission" date="2021-01" db="UniProtKB">
        <authorList>
            <consortium name="EnsemblPlants"/>
        </authorList>
    </citation>
    <scope>IDENTIFICATION</scope>
</reference>
<name>A0A7N0VAI7_KALFE</name>
<organism evidence="11 12">
    <name type="scientific">Kalanchoe fedtschenkoi</name>
    <name type="common">Lavender scallops</name>
    <name type="synonym">South American air plant</name>
    <dbReference type="NCBI Taxonomy" id="63787"/>
    <lineage>
        <taxon>Eukaryota</taxon>
        <taxon>Viridiplantae</taxon>
        <taxon>Streptophyta</taxon>
        <taxon>Embryophyta</taxon>
        <taxon>Tracheophyta</taxon>
        <taxon>Spermatophyta</taxon>
        <taxon>Magnoliopsida</taxon>
        <taxon>eudicotyledons</taxon>
        <taxon>Gunneridae</taxon>
        <taxon>Pentapetalae</taxon>
        <taxon>Saxifragales</taxon>
        <taxon>Crassulaceae</taxon>
        <taxon>Kalanchoe</taxon>
    </lineage>
</organism>
<evidence type="ECO:0000256" key="9">
    <source>
        <dbReference type="SAM" id="SignalP"/>
    </source>
</evidence>
<feature type="chain" id="PRO_5029795338" description="X8 domain-containing protein" evidence="9">
    <location>
        <begin position="20"/>
        <end position="120"/>
    </location>
</feature>
<dbReference type="EnsemblPlants" id="Kaladp0319s0003.1.v1.1">
    <property type="protein sequence ID" value="Kaladp0319s0003.1.v1.1"/>
    <property type="gene ID" value="Kaladp0319s0003.v1.1"/>
</dbReference>
<keyword evidence="4 9" id="KW-0732">Signal</keyword>
<keyword evidence="12" id="KW-1185">Reference proteome</keyword>
<dbReference type="OMA" id="FAVVARW"/>
<dbReference type="GO" id="GO:0098552">
    <property type="term" value="C:side of membrane"/>
    <property type="evidence" value="ECO:0007669"/>
    <property type="project" value="UniProtKB-KW"/>
</dbReference>
<keyword evidence="3" id="KW-0336">GPI-anchor</keyword>
<dbReference type="GO" id="GO:0009506">
    <property type="term" value="C:plasmodesma"/>
    <property type="evidence" value="ECO:0007669"/>
    <property type="project" value="UniProtKB-ARBA"/>
</dbReference>
<evidence type="ECO:0000256" key="1">
    <source>
        <dbReference type="ARBA" id="ARBA00004609"/>
    </source>
</evidence>
<proteinExistence type="predicted"/>
<protein>
    <recommendedName>
        <fullName evidence="10">X8 domain-containing protein</fullName>
    </recommendedName>
</protein>
<dbReference type="InterPro" id="IPR044788">
    <property type="entry name" value="X8_dom_prot"/>
</dbReference>
<feature type="domain" description="X8" evidence="10">
    <location>
        <begin position="20"/>
        <end position="103"/>
    </location>
</feature>
<evidence type="ECO:0000256" key="6">
    <source>
        <dbReference type="ARBA" id="ARBA00023157"/>
    </source>
</evidence>
<dbReference type="AlphaFoldDB" id="A0A7N0VAI7"/>
<dbReference type="PANTHER" id="PTHR31044">
    <property type="entry name" value="BETA-1,3 GLUCANASE"/>
    <property type="match status" value="1"/>
</dbReference>